<dbReference type="PANTHER" id="PTHR42788">
    <property type="entry name" value="TAURINE IMPORT ATP-BINDING PROTEIN-RELATED"/>
    <property type="match status" value="1"/>
</dbReference>
<keyword evidence="1" id="KW-0813">Transport</keyword>
<evidence type="ECO:0000256" key="2">
    <source>
        <dbReference type="ARBA" id="ARBA00022741"/>
    </source>
</evidence>
<organism evidence="4 5">
    <name type="scientific">Bacteriovorax stolpii</name>
    <name type="common">Bdellovibrio stolpii</name>
    <dbReference type="NCBI Taxonomy" id="960"/>
    <lineage>
        <taxon>Bacteria</taxon>
        <taxon>Pseudomonadati</taxon>
        <taxon>Bdellovibrionota</taxon>
        <taxon>Bacteriovoracia</taxon>
        <taxon>Bacteriovoracales</taxon>
        <taxon>Bacteriovoracaceae</taxon>
        <taxon>Bacteriovorax</taxon>
    </lineage>
</organism>
<keyword evidence="3" id="KW-0067">ATP-binding</keyword>
<dbReference type="PROSITE" id="PS50893">
    <property type="entry name" value="ABC_TRANSPORTER_2"/>
    <property type="match status" value="1"/>
</dbReference>
<evidence type="ECO:0000256" key="3">
    <source>
        <dbReference type="ARBA" id="ARBA00022840"/>
    </source>
</evidence>
<dbReference type="InterPro" id="IPR027417">
    <property type="entry name" value="P-loop_NTPase"/>
</dbReference>
<dbReference type="InterPro" id="IPR003593">
    <property type="entry name" value="AAA+_ATPase"/>
</dbReference>
<dbReference type="RefSeq" id="WP_102245369.1">
    <property type="nucleotide sequence ID" value="NZ_CP025704.1"/>
</dbReference>
<dbReference type="InterPro" id="IPR017871">
    <property type="entry name" value="ABC_transporter-like_CS"/>
</dbReference>
<sequence>MTQESIILKDISFFYGTNKILDGLNLTIKKGSIHSLIGKSGVGKSLTLKLMASLLPLNSGEILNLPKKISFAFQQSPLIPWLSVEDNLKVCSKNHGEIFQYLEAFKLDSIASLYPAQLSGGMIQKVNILRCFLGSPDLILMDEPFVHIDSIQKEDLHHFLLQLWKKNRPTILFVTHDIDEAIFLSQEISLYGKKEKKIVDQVMIGDLKGSVLELKKSAFYQQSFSHIYTHLKEEEEL</sequence>
<reference evidence="4 5" key="1">
    <citation type="submission" date="2018-01" db="EMBL/GenBank/DDBJ databases">
        <title>Complete genome sequence of Bacteriovorax stolpii DSM12778.</title>
        <authorList>
            <person name="Tang B."/>
            <person name="Chang J."/>
        </authorList>
    </citation>
    <scope>NUCLEOTIDE SEQUENCE [LARGE SCALE GENOMIC DNA]</scope>
    <source>
        <strain evidence="4 5">DSM 12778</strain>
    </source>
</reference>
<dbReference type="GO" id="GO:0005524">
    <property type="term" value="F:ATP binding"/>
    <property type="evidence" value="ECO:0007669"/>
    <property type="project" value="UniProtKB-KW"/>
</dbReference>
<dbReference type="GO" id="GO:0016887">
    <property type="term" value="F:ATP hydrolysis activity"/>
    <property type="evidence" value="ECO:0007669"/>
    <property type="project" value="InterPro"/>
</dbReference>
<dbReference type="KEGG" id="bsto:C0V70_18615"/>
<accession>A0A2K9NX48</accession>
<evidence type="ECO:0000313" key="4">
    <source>
        <dbReference type="EMBL" id="AUO00082.1"/>
    </source>
</evidence>
<name>A0A2K9NX48_BACTC</name>
<dbReference type="AlphaFoldDB" id="A0A2K9NX48"/>
<dbReference type="InterPro" id="IPR050166">
    <property type="entry name" value="ABC_transporter_ATP-bind"/>
</dbReference>
<proteinExistence type="predicted"/>
<dbReference type="Proteomes" id="UP000235584">
    <property type="component" value="Chromosome"/>
</dbReference>
<keyword evidence="5" id="KW-1185">Reference proteome</keyword>
<dbReference type="PROSITE" id="PS00211">
    <property type="entry name" value="ABC_TRANSPORTER_1"/>
    <property type="match status" value="1"/>
</dbReference>
<dbReference type="InterPro" id="IPR003439">
    <property type="entry name" value="ABC_transporter-like_ATP-bd"/>
</dbReference>
<dbReference type="PANTHER" id="PTHR42788:SF13">
    <property type="entry name" value="ALIPHATIC SULFONATES IMPORT ATP-BINDING PROTEIN SSUB"/>
    <property type="match status" value="1"/>
</dbReference>
<evidence type="ECO:0000256" key="1">
    <source>
        <dbReference type="ARBA" id="ARBA00022448"/>
    </source>
</evidence>
<dbReference type="EMBL" id="CP025704">
    <property type="protein sequence ID" value="AUO00082.1"/>
    <property type="molecule type" value="Genomic_DNA"/>
</dbReference>
<dbReference type="OrthoDB" id="5293185at2"/>
<dbReference type="SUPFAM" id="SSF52540">
    <property type="entry name" value="P-loop containing nucleoside triphosphate hydrolases"/>
    <property type="match status" value="1"/>
</dbReference>
<dbReference type="Gene3D" id="3.40.50.300">
    <property type="entry name" value="P-loop containing nucleotide triphosphate hydrolases"/>
    <property type="match status" value="1"/>
</dbReference>
<evidence type="ECO:0000313" key="5">
    <source>
        <dbReference type="Proteomes" id="UP000235584"/>
    </source>
</evidence>
<dbReference type="SMART" id="SM00382">
    <property type="entry name" value="AAA"/>
    <property type="match status" value="1"/>
</dbReference>
<protein>
    <submittedName>
        <fullName evidence="4">ABC transporter</fullName>
    </submittedName>
</protein>
<keyword evidence="2" id="KW-0547">Nucleotide-binding</keyword>
<gene>
    <name evidence="4" type="ORF">C0V70_18615</name>
</gene>
<dbReference type="Pfam" id="PF00005">
    <property type="entry name" value="ABC_tran"/>
    <property type="match status" value="1"/>
</dbReference>